<keyword evidence="3" id="KW-1185">Reference proteome</keyword>
<evidence type="ECO:0000313" key="3">
    <source>
        <dbReference type="Proteomes" id="UP000095463"/>
    </source>
</evidence>
<dbReference type="PANTHER" id="PTHR43245">
    <property type="entry name" value="BIFUNCTIONAL POLYMYXIN RESISTANCE PROTEIN ARNA"/>
    <property type="match status" value="1"/>
</dbReference>
<protein>
    <recommendedName>
        <fullName evidence="1">NAD-dependent epimerase/dehydratase domain-containing protein</fullName>
    </recommendedName>
</protein>
<feature type="domain" description="NAD-dependent epimerase/dehydratase" evidence="1">
    <location>
        <begin position="3"/>
        <end position="240"/>
    </location>
</feature>
<evidence type="ECO:0000313" key="2">
    <source>
        <dbReference type="EMBL" id="OEO28402.1"/>
    </source>
</evidence>
<name>A0A1E5XIH3_9HYPH</name>
<dbReference type="InterPro" id="IPR001509">
    <property type="entry name" value="Epimerase_deHydtase"/>
</dbReference>
<organism evidence="2 3">
    <name type="scientific">Devosia insulae DS-56</name>
    <dbReference type="NCBI Taxonomy" id="1116389"/>
    <lineage>
        <taxon>Bacteria</taxon>
        <taxon>Pseudomonadati</taxon>
        <taxon>Pseudomonadota</taxon>
        <taxon>Alphaproteobacteria</taxon>
        <taxon>Hyphomicrobiales</taxon>
        <taxon>Devosiaceae</taxon>
        <taxon>Devosia</taxon>
    </lineage>
</organism>
<sequence length="322" mass="35446">MTIAIIGGTGFLGTATAKRLRERGHDVLVVARGQHQVKLPDGVRFEKADRMDGETLTKLLKDNGVTAVIDIFTISLRNTQPVIEAAGKAGARYVLVSSTDVYSNYGGLLKKESPAIRPDPATEDSPLRTLRYPYRQNERRPKGIEDDLFEEYDKIPIEEFAMAAGAPQATVLRLPMIFGPDDKQHRFAWAIKGAKAGEPFRLDRRGAGWLNSYAYIDDVAEALALAATLPEAEGRVYNVAQPFVRTQADWARTVLTLMGVDSEIVLVDAEAGGVLADRADSSDLSYPLTLDSARIRAELGYTEIVPEEQALRRTIEWELSQG</sequence>
<dbReference type="SUPFAM" id="SSF51735">
    <property type="entry name" value="NAD(P)-binding Rossmann-fold domains"/>
    <property type="match status" value="1"/>
</dbReference>
<dbReference type="InterPro" id="IPR036291">
    <property type="entry name" value="NAD(P)-bd_dom_sf"/>
</dbReference>
<dbReference type="Proteomes" id="UP000095463">
    <property type="component" value="Unassembled WGS sequence"/>
</dbReference>
<dbReference type="AlphaFoldDB" id="A0A1E5XIH3"/>
<dbReference type="Gene3D" id="3.40.50.720">
    <property type="entry name" value="NAD(P)-binding Rossmann-like Domain"/>
    <property type="match status" value="1"/>
</dbReference>
<comment type="caution">
    <text evidence="2">The sequence shown here is derived from an EMBL/GenBank/DDBJ whole genome shotgun (WGS) entry which is preliminary data.</text>
</comment>
<dbReference type="Pfam" id="PF01370">
    <property type="entry name" value="Epimerase"/>
    <property type="match status" value="1"/>
</dbReference>
<dbReference type="InterPro" id="IPR050177">
    <property type="entry name" value="Lipid_A_modif_metabolic_enz"/>
</dbReference>
<evidence type="ECO:0000259" key="1">
    <source>
        <dbReference type="Pfam" id="PF01370"/>
    </source>
</evidence>
<proteinExistence type="predicted"/>
<dbReference type="EMBL" id="LAJE02000378">
    <property type="protein sequence ID" value="OEO28402.1"/>
    <property type="molecule type" value="Genomic_DNA"/>
</dbReference>
<dbReference type="RefSeq" id="WP_069912273.1">
    <property type="nucleotide sequence ID" value="NZ_LAJE02000378.1"/>
</dbReference>
<gene>
    <name evidence="2" type="ORF">VW23_000260</name>
</gene>
<dbReference type="OrthoDB" id="9814124at2"/>
<reference evidence="2 3" key="1">
    <citation type="journal article" date="2015" name="Genome Announc.">
        <title>Genome Assemblies of Three Soil-Associated Devosia species: D. insulae, D. limi, and D. soli.</title>
        <authorList>
            <person name="Hassan Y.I."/>
            <person name="Lepp D."/>
            <person name="Zhou T."/>
        </authorList>
    </citation>
    <scope>NUCLEOTIDE SEQUENCE [LARGE SCALE GENOMIC DNA]</scope>
    <source>
        <strain evidence="2 3">DS-56</strain>
    </source>
</reference>
<accession>A0A1E5XIH3</accession>